<organism evidence="1 2">
    <name type="scientific">Nepenthes gracilis</name>
    <name type="common">Slender pitcher plant</name>
    <dbReference type="NCBI Taxonomy" id="150966"/>
    <lineage>
        <taxon>Eukaryota</taxon>
        <taxon>Viridiplantae</taxon>
        <taxon>Streptophyta</taxon>
        <taxon>Embryophyta</taxon>
        <taxon>Tracheophyta</taxon>
        <taxon>Spermatophyta</taxon>
        <taxon>Magnoliopsida</taxon>
        <taxon>eudicotyledons</taxon>
        <taxon>Gunneridae</taxon>
        <taxon>Pentapetalae</taxon>
        <taxon>Caryophyllales</taxon>
        <taxon>Nepenthaceae</taxon>
        <taxon>Nepenthes</taxon>
    </lineage>
</organism>
<evidence type="ECO:0000313" key="1">
    <source>
        <dbReference type="EMBL" id="GMH25008.1"/>
    </source>
</evidence>
<reference evidence="1" key="1">
    <citation type="submission" date="2023-05" db="EMBL/GenBank/DDBJ databases">
        <title>Nepenthes gracilis genome sequencing.</title>
        <authorList>
            <person name="Fukushima K."/>
        </authorList>
    </citation>
    <scope>NUCLEOTIDE SEQUENCE</scope>
    <source>
        <strain evidence="1">SING2019-196</strain>
    </source>
</reference>
<dbReference type="EMBL" id="BSYO01000028">
    <property type="protein sequence ID" value="GMH25008.1"/>
    <property type="molecule type" value="Genomic_DNA"/>
</dbReference>
<dbReference type="Proteomes" id="UP001279734">
    <property type="component" value="Unassembled WGS sequence"/>
</dbReference>
<accession>A0AAD3T7W6</accession>
<keyword evidence="2" id="KW-1185">Reference proteome</keyword>
<gene>
    <name evidence="1" type="ORF">Nepgr_026851</name>
</gene>
<evidence type="ECO:0000313" key="2">
    <source>
        <dbReference type="Proteomes" id="UP001279734"/>
    </source>
</evidence>
<proteinExistence type="predicted"/>
<dbReference type="AlphaFoldDB" id="A0AAD3T7W6"/>
<name>A0AAD3T7W6_NEPGR</name>
<comment type="caution">
    <text evidence="1">The sequence shown here is derived from an EMBL/GenBank/DDBJ whole genome shotgun (WGS) entry which is preliminary data.</text>
</comment>
<protein>
    <submittedName>
        <fullName evidence="1">Uncharacterized protein</fullName>
    </submittedName>
</protein>
<sequence>MGAMERAATGGIGGEPSLPGDLAAPAVLVELVLEAVGLEELQPFEARGAHRCFKSPGHSTEGAFIWSEALNNM</sequence>